<dbReference type="NCBIfam" id="TIGR00090">
    <property type="entry name" value="rsfS_iojap_ybeB"/>
    <property type="match status" value="1"/>
</dbReference>
<comment type="caution">
    <text evidence="3">The sequence shown here is derived from an EMBL/GenBank/DDBJ whole genome shotgun (WGS) entry which is preliminary data.</text>
</comment>
<accession>A0A9Q3YKY3</accession>
<dbReference type="InterPro" id="IPR004394">
    <property type="entry name" value="Iojap/RsfS/C7orf30"/>
</dbReference>
<dbReference type="PANTHER" id="PTHR21043:SF0">
    <property type="entry name" value="MITOCHONDRIAL ASSEMBLY OF RIBOSOMAL LARGE SUBUNIT PROTEIN 1"/>
    <property type="match status" value="1"/>
</dbReference>
<comment type="subcellular location">
    <subcellularLocation>
        <location evidence="2">Cytoplasm</location>
    </subcellularLocation>
</comment>
<evidence type="ECO:0000256" key="1">
    <source>
        <dbReference type="ARBA" id="ARBA00010574"/>
    </source>
</evidence>
<dbReference type="Gene3D" id="3.30.460.10">
    <property type="entry name" value="Beta Polymerase, domain 2"/>
    <property type="match status" value="1"/>
</dbReference>
<organism evidence="3 4">
    <name type="scientific">Alloalcanivorax marinus</name>
    <dbReference type="NCBI Taxonomy" id="1177169"/>
    <lineage>
        <taxon>Bacteria</taxon>
        <taxon>Pseudomonadati</taxon>
        <taxon>Pseudomonadota</taxon>
        <taxon>Gammaproteobacteria</taxon>
        <taxon>Oceanospirillales</taxon>
        <taxon>Alcanivoracaceae</taxon>
        <taxon>Alloalcanivorax</taxon>
    </lineage>
</organism>
<keyword evidence="2" id="KW-0810">Translation regulation</keyword>
<dbReference type="GO" id="GO:0042256">
    <property type="term" value="P:cytosolic ribosome assembly"/>
    <property type="evidence" value="ECO:0007669"/>
    <property type="project" value="UniProtKB-UniRule"/>
</dbReference>
<comment type="similarity">
    <text evidence="1 2">Belongs to the Iojap/RsfS family.</text>
</comment>
<comment type="function">
    <text evidence="2">Functions as a ribosomal silencing factor. Interacts with ribosomal protein uL14 (rplN), blocking formation of intersubunit bridge B8. Prevents association of the 30S and 50S ribosomal subunits and the formation of functional ribosomes, thus repressing translation.</text>
</comment>
<dbReference type="SUPFAM" id="SSF81301">
    <property type="entry name" value="Nucleotidyltransferase"/>
    <property type="match status" value="1"/>
</dbReference>
<dbReference type="HAMAP" id="MF_01477">
    <property type="entry name" value="Iojap_RsfS"/>
    <property type="match status" value="1"/>
</dbReference>
<reference evidence="3" key="1">
    <citation type="submission" date="2021-10" db="EMBL/GenBank/DDBJ databases">
        <title>The diversity and Nitrogen Metabolism of Culturable Nitrate-Utilizing Bacteria Within the Oxygen Minimum Zone of the Changjiang (Yangtze River)Estuary.</title>
        <authorList>
            <person name="Zhang D."/>
            <person name="Zheng J."/>
            <person name="Liu S."/>
            <person name="He W."/>
        </authorList>
    </citation>
    <scope>NUCLEOTIDE SEQUENCE</scope>
    <source>
        <strain evidence="3">FXH-223</strain>
    </source>
</reference>
<proteinExistence type="inferred from homology"/>
<dbReference type="GO" id="GO:0005737">
    <property type="term" value="C:cytoplasm"/>
    <property type="evidence" value="ECO:0007669"/>
    <property type="project" value="UniProtKB-SubCell"/>
</dbReference>
<dbReference type="GO" id="GO:0090071">
    <property type="term" value="P:negative regulation of ribosome biogenesis"/>
    <property type="evidence" value="ECO:0007669"/>
    <property type="project" value="UniProtKB-UniRule"/>
</dbReference>
<gene>
    <name evidence="2 3" type="primary">rsfS</name>
    <name evidence="3" type="ORF">LL252_01560</name>
</gene>
<evidence type="ECO:0000313" key="4">
    <source>
        <dbReference type="Proteomes" id="UP001108027"/>
    </source>
</evidence>
<protein>
    <recommendedName>
        <fullName evidence="2">Ribosomal silencing factor RsfS</fullName>
    </recommendedName>
</protein>
<name>A0A9Q3YKY3_9GAMM</name>
<dbReference type="PANTHER" id="PTHR21043">
    <property type="entry name" value="IOJAP SUPERFAMILY ORTHOLOG"/>
    <property type="match status" value="1"/>
</dbReference>
<keyword evidence="2" id="KW-0963">Cytoplasm</keyword>
<dbReference type="AlphaFoldDB" id="A0A9Q3YKY3"/>
<evidence type="ECO:0000256" key="2">
    <source>
        <dbReference type="HAMAP-Rule" id="MF_01477"/>
    </source>
</evidence>
<dbReference type="Proteomes" id="UP001108027">
    <property type="component" value="Unassembled WGS sequence"/>
</dbReference>
<dbReference type="Pfam" id="PF02410">
    <property type="entry name" value="RsfS"/>
    <property type="match status" value="1"/>
</dbReference>
<keyword evidence="2" id="KW-0678">Repressor</keyword>
<dbReference type="GO" id="GO:0043023">
    <property type="term" value="F:ribosomal large subunit binding"/>
    <property type="evidence" value="ECO:0007669"/>
    <property type="project" value="TreeGrafter"/>
</dbReference>
<dbReference type="RefSeq" id="WP_204427056.1">
    <property type="nucleotide sequence ID" value="NZ_ARXL01000166.1"/>
</dbReference>
<comment type="subunit">
    <text evidence="2">Interacts with ribosomal protein uL14 (rplN).</text>
</comment>
<dbReference type="GO" id="GO:0017148">
    <property type="term" value="P:negative regulation of translation"/>
    <property type="evidence" value="ECO:0007669"/>
    <property type="project" value="UniProtKB-UniRule"/>
</dbReference>
<keyword evidence="4" id="KW-1185">Reference proteome</keyword>
<dbReference type="InterPro" id="IPR043519">
    <property type="entry name" value="NT_sf"/>
</dbReference>
<dbReference type="EMBL" id="JAJGNA010000001">
    <property type="protein sequence ID" value="MCC4307244.1"/>
    <property type="molecule type" value="Genomic_DNA"/>
</dbReference>
<evidence type="ECO:0000313" key="3">
    <source>
        <dbReference type="EMBL" id="MCC4307244.1"/>
    </source>
</evidence>
<sequence length="119" mass="13202">MSSQPPLLDLVLDALEELKAKNVASLDVRAMTSVADDMVIASGTSSRHVKALADNVMEKAKQAGYAPLGTEGERGAEWILVDLGDVIVHLMLPATREFYDLERLWKTPDHHPDRDQRDH</sequence>